<proteinExistence type="predicted"/>
<keyword evidence="3" id="KW-1185">Reference proteome</keyword>
<dbReference type="Proteomes" id="UP000235388">
    <property type="component" value="Unassembled WGS sequence"/>
</dbReference>
<feature type="region of interest" description="Disordered" evidence="1">
    <location>
        <begin position="1"/>
        <end position="167"/>
    </location>
</feature>
<feature type="compositionally biased region" description="Polar residues" evidence="1">
    <location>
        <begin position="33"/>
        <end position="66"/>
    </location>
</feature>
<feature type="compositionally biased region" description="Low complexity" evidence="1">
    <location>
        <begin position="11"/>
        <end position="25"/>
    </location>
</feature>
<dbReference type="OrthoDB" id="10478532at2759"/>
<dbReference type="STRING" id="200324.A0A2N5V9T6"/>
<evidence type="ECO:0000256" key="1">
    <source>
        <dbReference type="SAM" id="MobiDB-lite"/>
    </source>
</evidence>
<dbReference type="AlphaFoldDB" id="A0A2N5V9T6"/>
<protein>
    <submittedName>
        <fullName evidence="2">Uncharacterized protein</fullName>
    </submittedName>
</protein>
<name>A0A2N5V9T6_9BASI</name>
<evidence type="ECO:0000313" key="3">
    <source>
        <dbReference type="Proteomes" id="UP000235388"/>
    </source>
</evidence>
<reference evidence="2 3" key="1">
    <citation type="submission" date="2017-11" db="EMBL/GenBank/DDBJ databases">
        <title>De novo assembly and phasing of dikaryotic genomes from two isolates of Puccinia coronata f. sp. avenae, the causal agent of oat crown rust.</title>
        <authorList>
            <person name="Miller M.E."/>
            <person name="Zhang Y."/>
            <person name="Omidvar V."/>
            <person name="Sperschneider J."/>
            <person name="Schwessinger B."/>
            <person name="Raley C."/>
            <person name="Palmer J.M."/>
            <person name="Garnica D."/>
            <person name="Upadhyaya N."/>
            <person name="Rathjen J."/>
            <person name="Taylor J.M."/>
            <person name="Park R.F."/>
            <person name="Dodds P.N."/>
            <person name="Hirsch C.D."/>
            <person name="Kianian S.F."/>
            <person name="Figueroa M."/>
        </authorList>
    </citation>
    <scope>NUCLEOTIDE SEQUENCE [LARGE SCALE GENOMIC DNA]</scope>
    <source>
        <strain evidence="2">12NC29</strain>
    </source>
</reference>
<evidence type="ECO:0000313" key="2">
    <source>
        <dbReference type="EMBL" id="PLW46743.1"/>
    </source>
</evidence>
<sequence>MPWGKRCHVTSSPSPLVSSAPAQSQEPSRHKQISSQTTGNWANNSEYDQTTNADATTPGGTQNTKTEMTDEQELVILRPFGSHKKKTNSTSSNPDSDLDDQGDPDDAEDQIQIMNQHGNINEEDQDEPGSSTELAADMIGEDEIKLENNDVNELSDKDANNQHTSESCKTTLAKFRAIAQKLNK</sequence>
<organism evidence="2 3">
    <name type="scientific">Puccinia coronata f. sp. avenae</name>
    <dbReference type="NCBI Taxonomy" id="200324"/>
    <lineage>
        <taxon>Eukaryota</taxon>
        <taxon>Fungi</taxon>
        <taxon>Dikarya</taxon>
        <taxon>Basidiomycota</taxon>
        <taxon>Pucciniomycotina</taxon>
        <taxon>Pucciniomycetes</taxon>
        <taxon>Pucciniales</taxon>
        <taxon>Pucciniaceae</taxon>
        <taxon>Puccinia</taxon>
    </lineage>
</organism>
<gene>
    <name evidence="2" type="ORF">PCANC_09563</name>
</gene>
<feature type="compositionally biased region" description="Acidic residues" evidence="1">
    <location>
        <begin position="96"/>
        <end position="109"/>
    </location>
</feature>
<feature type="compositionally biased region" description="Basic and acidic residues" evidence="1">
    <location>
        <begin position="142"/>
        <end position="160"/>
    </location>
</feature>
<accession>A0A2N5V9T6</accession>
<comment type="caution">
    <text evidence="2">The sequence shown here is derived from an EMBL/GenBank/DDBJ whole genome shotgun (WGS) entry which is preliminary data.</text>
</comment>
<dbReference type="EMBL" id="PGCJ01000116">
    <property type="protein sequence ID" value="PLW46743.1"/>
    <property type="molecule type" value="Genomic_DNA"/>
</dbReference>